<reference evidence="9" key="1">
    <citation type="submission" date="2014-03" db="EMBL/GenBank/DDBJ databases">
        <authorList>
            <person name="Casaregola S."/>
        </authorList>
    </citation>
    <scope>NUCLEOTIDE SEQUENCE [LARGE SCALE GENOMIC DNA]</scope>
    <source>
        <strain evidence="9">CLIB 918</strain>
    </source>
</reference>
<dbReference type="SMART" id="SM01332">
    <property type="entry name" value="Cyclin_C"/>
    <property type="match status" value="1"/>
</dbReference>
<dbReference type="OrthoDB" id="5590282at2759"/>
<dbReference type="SMART" id="SM00385">
    <property type="entry name" value="CYCLIN"/>
    <property type="match status" value="2"/>
</dbReference>
<dbReference type="GO" id="GO:0016538">
    <property type="term" value="F:cyclin-dependent protein serine/threonine kinase regulator activity"/>
    <property type="evidence" value="ECO:0007669"/>
    <property type="project" value="UniProtKB-ARBA"/>
</dbReference>
<feature type="domain" description="Cyclin-like" evidence="7">
    <location>
        <begin position="185"/>
        <end position="273"/>
    </location>
</feature>
<dbReference type="CDD" id="cd20559">
    <property type="entry name" value="CYCLIN_ScCLN_like"/>
    <property type="match status" value="1"/>
</dbReference>
<evidence type="ECO:0000256" key="5">
    <source>
        <dbReference type="RuleBase" id="RU000383"/>
    </source>
</evidence>
<comment type="caution">
    <text evidence="9">The sequence shown here is derived from an EMBL/GenBank/DDBJ whole genome shotgun (WGS) entry which is preliminary data.</text>
</comment>
<keyword evidence="4" id="KW-0131">Cell cycle</keyword>
<dbReference type="PANTHER" id="PTHR10177">
    <property type="entry name" value="CYCLINS"/>
    <property type="match status" value="1"/>
</dbReference>
<evidence type="ECO:0000256" key="6">
    <source>
        <dbReference type="SAM" id="MobiDB-lite"/>
    </source>
</evidence>
<feature type="compositionally biased region" description="Polar residues" evidence="6">
    <location>
        <begin position="357"/>
        <end position="367"/>
    </location>
</feature>
<feature type="region of interest" description="Disordered" evidence="6">
    <location>
        <begin position="357"/>
        <end position="389"/>
    </location>
</feature>
<name>A0A0J9XHS8_GEOCN</name>
<protein>
    <submittedName>
        <fullName evidence="9">Similar to Saccharomyces cerevisiae YDL155W CLB3 B-type cyclin involved in cell cycle progression</fullName>
    </submittedName>
</protein>
<dbReference type="STRING" id="1173061.A0A0J9XHS8"/>
<comment type="similarity">
    <text evidence="1 5">Belongs to the cyclin family.</text>
</comment>
<keyword evidence="10" id="KW-1185">Reference proteome</keyword>
<gene>
    <name evidence="9" type="ORF">BN980_GECA17s00978g</name>
</gene>
<evidence type="ECO:0000259" key="8">
    <source>
        <dbReference type="SMART" id="SM01332"/>
    </source>
</evidence>
<dbReference type="InterPro" id="IPR048258">
    <property type="entry name" value="Cyclins_cyclin-box"/>
</dbReference>
<evidence type="ECO:0000259" key="7">
    <source>
        <dbReference type="SMART" id="SM00385"/>
    </source>
</evidence>
<feature type="compositionally biased region" description="Low complexity" evidence="6">
    <location>
        <begin position="374"/>
        <end position="389"/>
    </location>
</feature>
<dbReference type="GO" id="GO:0051301">
    <property type="term" value="P:cell division"/>
    <property type="evidence" value="ECO:0007669"/>
    <property type="project" value="UniProtKB-KW"/>
</dbReference>
<dbReference type="GO" id="GO:0044843">
    <property type="term" value="P:cell cycle G1/S phase transition"/>
    <property type="evidence" value="ECO:0007669"/>
    <property type="project" value="UniProtKB-ARBA"/>
</dbReference>
<dbReference type="Pfam" id="PF00134">
    <property type="entry name" value="Cyclin_N"/>
    <property type="match status" value="1"/>
</dbReference>
<dbReference type="Pfam" id="PF02984">
    <property type="entry name" value="Cyclin_C"/>
    <property type="match status" value="1"/>
</dbReference>
<dbReference type="InterPro" id="IPR004367">
    <property type="entry name" value="Cyclin_C-dom"/>
</dbReference>
<dbReference type="GO" id="GO:0051726">
    <property type="term" value="P:regulation of cell cycle"/>
    <property type="evidence" value="ECO:0007669"/>
    <property type="project" value="UniProtKB-ARBA"/>
</dbReference>
<dbReference type="InterPro" id="IPR039361">
    <property type="entry name" value="Cyclin"/>
</dbReference>
<dbReference type="InterPro" id="IPR013763">
    <property type="entry name" value="Cyclin-like_dom"/>
</dbReference>
<evidence type="ECO:0000256" key="1">
    <source>
        <dbReference type="ARBA" id="ARBA00008742"/>
    </source>
</evidence>
<proteinExistence type="inferred from homology"/>
<dbReference type="SUPFAM" id="SSF47954">
    <property type="entry name" value="Cyclin-like"/>
    <property type="match status" value="2"/>
</dbReference>
<dbReference type="PROSITE" id="PS00292">
    <property type="entry name" value="CYCLINS"/>
    <property type="match status" value="1"/>
</dbReference>
<evidence type="ECO:0000313" key="10">
    <source>
        <dbReference type="Proteomes" id="UP000242525"/>
    </source>
</evidence>
<dbReference type="InterPro" id="IPR036915">
    <property type="entry name" value="Cyclin-like_sf"/>
</dbReference>
<feature type="domain" description="Cyclin C-terminal" evidence="8">
    <location>
        <begin position="181"/>
        <end position="286"/>
    </location>
</feature>
<evidence type="ECO:0000256" key="3">
    <source>
        <dbReference type="ARBA" id="ARBA00023127"/>
    </source>
</evidence>
<keyword evidence="2" id="KW-0132">Cell division</keyword>
<dbReference type="CDD" id="cd20537">
    <property type="entry name" value="CYCLIN_CCNO-like_rpt2"/>
    <property type="match status" value="1"/>
</dbReference>
<accession>A0A0J9XHS8</accession>
<dbReference type="Proteomes" id="UP000242525">
    <property type="component" value="Unassembled WGS sequence"/>
</dbReference>
<evidence type="ECO:0000256" key="4">
    <source>
        <dbReference type="ARBA" id="ARBA00023306"/>
    </source>
</evidence>
<organism evidence="9 10">
    <name type="scientific">Geotrichum candidum</name>
    <name type="common">Oospora lactis</name>
    <name type="synonym">Dipodascus geotrichum</name>
    <dbReference type="NCBI Taxonomy" id="1173061"/>
    <lineage>
        <taxon>Eukaryota</taxon>
        <taxon>Fungi</taxon>
        <taxon>Dikarya</taxon>
        <taxon>Ascomycota</taxon>
        <taxon>Saccharomycotina</taxon>
        <taxon>Dipodascomycetes</taxon>
        <taxon>Dipodascales</taxon>
        <taxon>Dipodascaceae</taxon>
        <taxon>Geotrichum</taxon>
    </lineage>
</organism>
<dbReference type="AlphaFoldDB" id="A0A0J9XHS8"/>
<evidence type="ECO:0000256" key="2">
    <source>
        <dbReference type="ARBA" id="ARBA00022618"/>
    </source>
</evidence>
<dbReference type="Gene3D" id="1.10.472.10">
    <property type="entry name" value="Cyclin-like"/>
    <property type="match status" value="2"/>
</dbReference>
<dbReference type="EMBL" id="CCBN010000017">
    <property type="protein sequence ID" value="CDO56847.1"/>
    <property type="molecule type" value="Genomic_DNA"/>
</dbReference>
<dbReference type="InterPro" id="IPR006671">
    <property type="entry name" value="Cyclin_N"/>
</dbReference>
<feature type="domain" description="Cyclin-like" evidence="7">
    <location>
        <begin position="86"/>
        <end position="172"/>
    </location>
</feature>
<sequence length="424" mass="47087">MSKSQQPSNAIETAMIGKSATARYRGPKYNPQMEIYEKQAFLHVEAEYREDHIQSMKELEPKTMPVASMIDIQPELKWYMRPYLLDFLVDTHLALKLSSQTLFLAVNIVDRYCSKRVVAKKHYQLVGCTALWIASKYQDKKSHIPSISELINMCCGVYEEPMFLQMEGHILNTLEWSIGHTTLDSYIYLYLGSTCNPALIYTARFLAEVSIYDKSFFQFKPSLLANCCVTLASHILDYCPLPASFKDPVELDCIQLLYYYMQTPSQSLQKKYMKSSYSQVPKIIASFIARQQASQIALPPSPAPSCDSVDYRSSKTGSVCSISSSASTNQLSNYLYGVQAKSDKNTNYITPPCTPSPYNLNANNNQTSHHHHISNSSSSSGISSMRPSSIRRSSSINSASSVAIAAAAAAAASAAAPYVGMDLS</sequence>
<keyword evidence="3 5" id="KW-0195">Cyclin</keyword>
<evidence type="ECO:0000313" key="9">
    <source>
        <dbReference type="EMBL" id="CDO56847.1"/>
    </source>
</evidence>
<dbReference type="FunFam" id="1.10.472.10:FF:000010">
    <property type="entry name" value="G1/S-specific cyclin Cln1"/>
    <property type="match status" value="1"/>
</dbReference>